<dbReference type="EMBL" id="JADMLG010000004">
    <property type="protein sequence ID" value="MBH0777006.1"/>
    <property type="molecule type" value="Genomic_DNA"/>
</dbReference>
<dbReference type="RefSeq" id="WP_196149345.1">
    <property type="nucleotide sequence ID" value="NZ_JADMLG010000004.1"/>
</dbReference>
<evidence type="ECO:0000256" key="1">
    <source>
        <dbReference type="SAM" id="MobiDB-lite"/>
    </source>
</evidence>
<evidence type="ECO:0000313" key="3">
    <source>
        <dbReference type="Proteomes" id="UP000655751"/>
    </source>
</evidence>
<dbReference type="AlphaFoldDB" id="A0A931N3C8"/>
<name>A0A931N3C8_9NOCA</name>
<feature type="region of interest" description="Disordered" evidence="1">
    <location>
        <begin position="121"/>
        <end position="156"/>
    </location>
</feature>
<comment type="caution">
    <text evidence="2">The sequence shown here is derived from an EMBL/GenBank/DDBJ whole genome shotgun (WGS) entry which is preliminary data.</text>
</comment>
<proteinExistence type="predicted"/>
<dbReference type="Proteomes" id="UP000655751">
    <property type="component" value="Unassembled WGS sequence"/>
</dbReference>
<evidence type="ECO:0000313" key="2">
    <source>
        <dbReference type="EMBL" id="MBH0777006.1"/>
    </source>
</evidence>
<accession>A0A931N3C8</accession>
<organism evidence="2 3">
    <name type="scientific">Nocardia bovistercoris</name>
    <dbReference type="NCBI Taxonomy" id="2785916"/>
    <lineage>
        <taxon>Bacteria</taxon>
        <taxon>Bacillati</taxon>
        <taxon>Actinomycetota</taxon>
        <taxon>Actinomycetes</taxon>
        <taxon>Mycobacteriales</taxon>
        <taxon>Nocardiaceae</taxon>
        <taxon>Nocardia</taxon>
    </lineage>
</organism>
<reference evidence="2" key="1">
    <citation type="submission" date="2020-11" db="EMBL/GenBank/DDBJ databases">
        <title>Nocardia NEAU-351.nov., a novel actinomycete isolated from the cow dung.</title>
        <authorList>
            <person name="Zhang X."/>
        </authorList>
    </citation>
    <scope>NUCLEOTIDE SEQUENCE</scope>
    <source>
        <strain evidence="2">NEAU-351</strain>
    </source>
</reference>
<keyword evidence="3" id="KW-1185">Reference proteome</keyword>
<protein>
    <submittedName>
        <fullName evidence="2">Uncharacterized protein</fullName>
    </submittedName>
</protein>
<gene>
    <name evidence="2" type="ORF">IT779_11990</name>
</gene>
<sequence>MVDGRSAGRALVDELSPGAIPDLVDMVSGVSGAGQTASGSAAMGDRDTLLSSAADITVAAALGRLDGLATTDLYAGDANNAIQKLGSGLTDFSAQVLSVGGFIGDASDRLARMTGDSWFQAAPSTGSAARTVASTTKAGGGATGGSTSSATPTWSMPGGVDVARLLTGGGNATAGGSSSATAIPMMTPELSAPTDVIPGGVFPFGPATSASPGSDAGSFTTPVGGLSDLAPYLGVGAPAVTSGGGPMQLAGDLAAGAQTLVASALGSNASGATASPGVDIAGIAGSALSGALAGAGQSGLVGAVTGGLGGLAASAGSQIGMAIGTAVAPALGFAAPLAPVIGQMLGSMVGSTAAQALAVPIQYLGQSAKEVIGTGFGLTDLAEGPGARTARQDIYNFNGMDPKSAAIAVERVNRRRTLAQQRGGGLGR</sequence>